<organism evidence="3 4">
    <name type="scientific">Ruminococcus albus 8</name>
    <dbReference type="NCBI Taxonomy" id="246199"/>
    <lineage>
        <taxon>Bacteria</taxon>
        <taxon>Bacillati</taxon>
        <taxon>Bacillota</taxon>
        <taxon>Clostridia</taxon>
        <taxon>Eubacteriales</taxon>
        <taxon>Oscillospiraceae</taxon>
        <taxon>Ruminococcus</taxon>
    </lineage>
</organism>
<dbReference type="eggNOG" id="COG5279">
    <property type="taxonomic scope" value="Bacteria"/>
</dbReference>
<feature type="domain" description="Dockerin" evidence="2">
    <location>
        <begin position="326"/>
        <end position="391"/>
    </location>
</feature>
<dbReference type="AlphaFoldDB" id="E9S857"/>
<evidence type="ECO:0000313" key="4">
    <source>
        <dbReference type="Proteomes" id="UP000004259"/>
    </source>
</evidence>
<evidence type="ECO:0000259" key="2">
    <source>
        <dbReference type="PROSITE" id="PS51766"/>
    </source>
</evidence>
<dbReference type="EMBL" id="ADKM02000018">
    <property type="protein sequence ID" value="EGC04618.1"/>
    <property type="molecule type" value="Genomic_DNA"/>
</dbReference>
<dbReference type="PROSITE" id="PS51766">
    <property type="entry name" value="DOCKERIN"/>
    <property type="match status" value="1"/>
</dbReference>
<dbReference type="InterPro" id="IPR036439">
    <property type="entry name" value="Dockerin_dom_sf"/>
</dbReference>
<dbReference type="GO" id="GO:0004553">
    <property type="term" value="F:hydrolase activity, hydrolyzing O-glycosyl compounds"/>
    <property type="evidence" value="ECO:0007669"/>
    <property type="project" value="InterPro"/>
</dbReference>
<reference evidence="3 4" key="1">
    <citation type="submission" date="2011-02" db="EMBL/GenBank/DDBJ databases">
        <authorList>
            <person name="Nelson K.E."/>
            <person name="Sutton G."/>
            <person name="Torralba M."/>
            <person name="Durkin S."/>
            <person name="Harkins D."/>
            <person name="Montgomery R."/>
            <person name="Ziemer C."/>
            <person name="Klaassens E."/>
            <person name="Ocuiv P."/>
            <person name="Morrison M."/>
        </authorList>
    </citation>
    <scope>NUCLEOTIDE SEQUENCE [LARGE SCALE GENOMIC DNA]</scope>
    <source>
        <strain evidence="3 4">8</strain>
    </source>
</reference>
<dbReference type="Gene3D" id="3.10.620.30">
    <property type="match status" value="1"/>
</dbReference>
<dbReference type="InterPro" id="IPR016134">
    <property type="entry name" value="Dockerin_dom"/>
</dbReference>
<evidence type="ECO:0000256" key="1">
    <source>
        <dbReference type="SAM" id="SignalP"/>
    </source>
</evidence>
<proteinExistence type="predicted"/>
<gene>
    <name evidence="3" type="ORF">CUS_7433</name>
</gene>
<dbReference type="InterPro" id="IPR002105">
    <property type="entry name" value="Dockerin_1_rpt"/>
</dbReference>
<name>E9S857_RUMAL</name>
<protein>
    <submittedName>
        <fullName evidence="3">Dockerin type I repeat protein</fullName>
    </submittedName>
</protein>
<dbReference type="SUPFAM" id="SSF54001">
    <property type="entry name" value="Cysteine proteinases"/>
    <property type="match status" value="1"/>
</dbReference>
<dbReference type="InterPro" id="IPR038765">
    <property type="entry name" value="Papain-like_cys_pep_sf"/>
</dbReference>
<dbReference type="Gene3D" id="1.10.1330.10">
    <property type="entry name" value="Dockerin domain"/>
    <property type="match status" value="1"/>
</dbReference>
<sequence>MLKKFTAAAAALVMVLSPAAGSAFDALAAGIPATEDSSDFVLDCTSTAGYEYLGTMANGEEMQKLYDKMYDVALELWNDTDRTVGSYYGYNCYSVLKNGGLTAAEASIVYYTFRDDNPIFYFVSEHSACSEKEFLMIVDDAYIYGSDRARVQSNIEDYIVNTALKASGRAYDKAKAVHDVLTKDLEYAFDQYGSPSAEAWAHNIAGAAEKGSGVCETYARTFQTVLNYLDIDNYFVSGTADGGEHAWNAVRLDDGMCYYVDCTWDDMLGGYTYFAKGEYSMSADHTPYHPSDNFQTFLIELPDISDTDFDPDNYIPYEPDEPDEPQPIDNGEYDVNGDGKVNVTDISMVAAHVKGIKPLKDERLERADINGDGKVTVTDVAKLAARVKGVG</sequence>
<dbReference type="STRING" id="246199.CUS_7433"/>
<feature type="chain" id="PRO_5003243544" evidence="1">
    <location>
        <begin position="29"/>
        <end position="391"/>
    </location>
</feature>
<accession>E9S857</accession>
<keyword evidence="4" id="KW-1185">Reference proteome</keyword>
<dbReference type="Pfam" id="PF00404">
    <property type="entry name" value="Dockerin_1"/>
    <property type="match status" value="1"/>
</dbReference>
<keyword evidence="1" id="KW-0732">Signal</keyword>
<dbReference type="SUPFAM" id="SSF63446">
    <property type="entry name" value="Type I dockerin domain"/>
    <property type="match status" value="1"/>
</dbReference>
<comment type="caution">
    <text evidence="3">The sequence shown here is derived from an EMBL/GenBank/DDBJ whole genome shotgun (WGS) entry which is preliminary data.</text>
</comment>
<feature type="signal peptide" evidence="1">
    <location>
        <begin position="1"/>
        <end position="28"/>
    </location>
</feature>
<dbReference type="CDD" id="cd14256">
    <property type="entry name" value="Dockerin_I"/>
    <property type="match status" value="1"/>
</dbReference>
<evidence type="ECO:0000313" key="3">
    <source>
        <dbReference type="EMBL" id="EGC04618.1"/>
    </source>
</evidence>
<dbReference type="RefSeq" id="WP_002847068.1">
    <property type="nucleotide sequence ID" value="NZ_ADKM02000018.1"/>
</dbReference>
<dbReference type="Pfam" id="PF01841">
    <property type="entry name" value="Transglut_core"/>
    <property type="match status" value="1"/>
</dbReference>
<dbReference type="InterPro" id="IPR018247">
    <property type="entry name" value="EF_Hand_1_Ca_BS"/>
</dbReference>
<dbReference type="InterPro" id="IPR002931">
    <property type="entry name" value="Transglutaminase-like"/>
</dbReference>
<dbReference type="GO" id="GO:0000272">
    <property type="term" value="P:polysaccharide catabolic process"/>
    <property type="evidence" value="ECO:0007669"/>
    <property type="project" value="InterPro"/>
</dbReference>
<dbReference type="PROSITE" id="PS00018">
    <property type="entry name" value="EF_HAND_1"/>
    <property type="match status" value="2"/>
</dbReference>
<dbReference type="OrthoDB" id="9788327at2"/>
<dbReference type="Proteomes" id="UP000004259">
    <property type="component" value="Unassembled WGS sequence"/>
</dbReference>